<evidence type="ECO:0000256" key="5">
    <source>
        <dbReference type="ARBA" id="ARBA00022525"/>
    </source>
</evidence>
<protein>
    <submittedName>
        <fullName evidence="10">Uncharacterized protein</fullName>
    </submittedName>
</protein>
<name>A0ABU5X5Y5_BORPP</name>
<dbReference type="EMBL" id="JAXUBE010000031">
    <property type="protein sequence ID" value="MEB2663699.1"/>
    <property type="molecule type" value="Genomic_DNA"/>
</dbReference>
<evidence type="ECO:0000256" key="9">
    <source>
        <dbReference type="SAM" id="SignalP"/>
    </source>
</evidence>
<evidence type="ECO:0000256" key="6">
    <source>
        <dbReference type="ARBA" id="ARBA00022870"/>
    </source>
</evidence>
<proteinExistence type="predicted"/>
<dbReference type="GeneID" id="93203636"/>
<evidence type="ECO:0000256" key="1">
    <source>
        <dbReference type="ARBA" id="ARBA00002398"/>
    </source>
</evidence>
<evidence type="ECO:0000256" key="3">
    <source>
        <dbReference type="ARBA" id="ARBA00004613"/>
    </source>
</evidence>
<organism evidence="10 11">
    <name type="scientific">Bordetella parapertussis</name>
    <dbReference type="NCBI Taxonomy" id="519"/>
    <lineage>
        <taxon>Bacteria</taxon>
        <taxon>Pseudomonadati</taxon>
        <taxon>Pseudomonadota</taxon>
        <taxon>Betaproteobacteria</taxon>
        <taxon>Burkholderiales</taxon>
        <taxon>Alcaligenaceae</taxon>
        <taxon>Bordetella</taxon>
    </lineage>
</organism>
<keyword evidence="11" id="KW-1185">Reference proteome</keyword>
<keyword evidence="7" id="KW-0472">Membrane</keyword>
<feature type="signal peptide" evidence="9">
    <location>
        <begin position="1"/>
        <end position="27"/>
    </location>
</feature>
<evidence type="ECO:0000313" key="10">
    <source>
        <dbReference type="EMBL" id="MEB2663699.1"/>
    </source>
</evidence>
<dbReference type="InterPro" id="IPR008992">
    <property type="entry name" value="Enterotoxin"/>
</dbReference>
<evidence type="ECO:0000313" key="11">
    <source>
        <dbReference type="Proteomes" id="UP001324595"/>
    </source>
</evidence>
<dbReference type="RefSeq" id="WP_010928249.1">
    <property type="nucleotide sequence ID" value="NZ_AP019378.2"/>
</dbReference>
<comment type="function">
    <text evidence="1">PTX oligomer B binds to receptors on the eukaryotic cell surface and facilitates the translocation of the toxic subunit across the cell membrane.</text>
</comment>
<evidence type="ECO:0000256" key="4">
    <source>
        <dbReference type="ARBA" id="ARBA00022511"/>
    </source>
</evidence>
<reference evidence="10 11" key="1">
    <citation type="submission" date="2023-12" db="EMBL/GenBank/DDBJ databases">
        <title>Draft Genome Sequences of Bordetella parapertussis clinical Isolates from Colombia, 2023.</title>
        <authorList>
            <person name="Montilla E.A."/>
            <person name="Rojas F."/>
            <person name="Vargas M.N."/>
            <person name="Bonilla V."/>
            <person name="Duarte C."/>
        </authorList>
    </citation>
    <scope>NUCLEOTIDE SEQUENCE [LARGE SCALE GENOMIC DNA]</scope>
    <source>
        <strain evidence="10 11">320001806</strain>
    </source>
</reference>
<keyword evidence="4" id="KW-1032">Host cell membrane</keyword>
<dbReference type="Proteomes" id="UP001324595">
    <property type="component" value="Unassembled WGS sequence"/>
</dbReference>
<comment type="subcellular location">
    <subcellularLocation>
        <location evidence="2">Host cell membrane</location>
    </subcellularLocation>
    <subcellularLocation>
        <location evidence="3">Secreted</location>
    </subcellularLocation>
</comment>
<accession>A0ABU5X5Y5</accession>
<keyword evidence="5" id="KW-0964">Secreted</keyword>
<evidence type="ECO:0000256" key="7">
    <source>
        <dbReference type="ARBA" id="ARBA00023136"/>
    </source>
</evidence>
<sequence>MPPFKFTVPALAALLAALLAAWPLAHAGAVHDYPSAVIEAYHIGQLHTGSTPFVCARFHPEGQASPQALRIACAVQRYGKARRHFDEHVARIITCHAANRPTSLRVESDVWTDPQIYRLFSRAEILSIAPCGVGGLLP</sequence>
<feature type="chain" id="PRO_5046394052" evidence="9">
    <location>
        <begin position="28"/>
        <end position="138"/>
    </location>
</feature>
<keyword evidence="6" id="KW-1043">Host membrane</keyword>
<comment type="subunit">
    <text evidence="8">Pertussis toxin contains five different chains, S1-S5. They are organized into 2 functional subunits: A, composed of S1 (which is toxic) and B, containing S2, S3, S5, and two copies of S4 (B binds to the membrane receptors). Dimers of S2-S4 and S3-S4 are held together by S5.</text>
</comment>
<gene>
    <name evidence="10" type="ORF">U5T69_10900</name>
</gene>
<keyword evidence="9" id="KW-0732">Signal</keyword>
<dbReference type="Gene3D" id="2.40.50.110">
    <property type="match status" value="1"/>
</dbReference>
<comment type="caution">
    <text evidence="10">The sequence shown here is derived from an EMBL/GenBank/DDBJ whole genome shotgun (WGS) entry which is preliminary data.</text>
</comment>
<evidence type="ECO:0000256" key="2">
    <source>
        <dbReference type="ARBA" id="ARBA00004165"/>
    </source>
</evidence>
<dbReference type="SUPFAM" id="SSF50203">
    <property type="entry name" value="Bacterial enterotoxins"/>
    <property type="match status" value="1"/>
</dbReference>
<evidence type="ECO:0000256" key="8">
    <source>
        <dbReference type="ARBA" id="ARBA00025965"/>
    </source>
</evidence>